<accession>A0A645HHJ2</accession>
<dbReference type="EMBL" id="VSSQ01093657">
    <property type="protein sequence ID" value="MPN38427.1"/>
    <property type="molecule type" value="Genomic_DNA"/>
</dbReference>
<gene>
    <name evidence="1" type="ORF">SDC9_185951</name>
</gene>
<proteinExistence type="predicted"/>
<name>A0A645HHJ2_9ZZZZ</name>
<dbReference type="AlphaFoldDB" id="A0A645HHJ2"/>
<reference evidence="1" key="1">
    <citation type="submission" date="2019-08" db="EMBL/GenBank/DDBJ databases">
        <authorList>
            <person name="Kucharzyk K."/>
            <person name="Murdoch R.W."/>
            <person name="Higgins S."/>
            <person name="Loffler F."/>
        </authorList>
    </citation>
    <scope>NUCLEOTIDE SEQUENCE</scope>
</reference>
<organism evidence="1">
    <name type="scientific">bioreactor metagenome</name>
    <dbReference type="NCBI Taxonomy" id="1076179"/>
    <lineage>
        <taxon>unclassified sequences</taxon>
        <taxon>metagenomes</taxon>
        <taxon>ecological metagenomes</taxon>
    </lineage>
</organism>
<protein>
    <submittedName>
        <fullName evidence="1">Uncharacterized protein</fullName>
    </submittedName>
</protein>
<sequence>MIAKQLIPIADFENAGELLLYSNDSAKLFLLGTWTNSIQYFEVEAKANEPGRFTISQNIPGIQMGPWSFSDGALLVEDENGEDAAVAHFSIIDRNTILISVESSKILFKMYRS</sequence>
<evidence type="ECO:0000313" key="1">
    <source>
        <dbReference type="EMBL" id="MPN38427.1"/>
    </source>
</evidence>
<comment type="caution">
    <text evidence="1">The sequence shown here is derived from an EMBL/GenBank/DDBJ whole genome shotgun (WGS) entry which is preliminary data.</text>
</comment>